<evidence type="ECO:0000313" key="2">
    <source>
        <dbReference type="Proteomes" id="UP001165960"/>
    </source>
</evidence>
<gene>
    <name evidence="1" type="ORF">DSO57_1034481</name>
</gene>
<dbReference type="Proteomes" id="UP001165960">
    <property type="component" value="Unassembled WGS sequence"/>
</dbReference>
<name>A0ACC2RQS6_9FUNG</name>
<evidence type="ECO:0000313" key="1">
    <source>
        <dbReference type="EMBL" id="KAJ9052406.1"/>
    </source>
</evidence>
<reference evidence="1" key="1">
    <citation type="submission" date="2022-04" db="EMBL/GenBank/DDBJ databases">
        <title>Genome of the entomopathogenic fungus Entomophthora muscae.</title>
        <authorList>
            <person name="Elya C."/>
            <person name="Lovett B.R."/>
            <person name="Lee E."/>
            <person name="Macias A.M."/>
            <person name="Hajek A.E."/>
            <person name="De Bivort B.L."/>
            <person name="Kasson M.T."/>
            <person name="De Fine Licht H.H."/>
            <person name="Stajich J.E."/>
        </authorList>
    </citation>
    <scope>NUCLEOTIDE SEQUENCE</scope>
    <source>
        <strain evidence="1">Berkeley</strain>
    </source>
</reference>
<accession>A0ACC2RQS6</accession>
<keyword evidence="2" id="KW-1185">Reference proteome</keyword>
<dbReference type="EMBL" id="QTSX02006677">
    <property type="protein sequence ID" value="KAJ9052406.1"/>
    <property type="molecule type" value="Genomic_DNA"/>
</dbReference>
<sequence>MEREDTGGGKKMRAKRGATSAPSAAPICTGDVPVNWEAQRIAGTILGQDGNRKSRPENLESEKIGAAEAGLGPGEELDNSNWIDKISDKDFDVLHENLSPKQRTEILSCKRLFQELLDSYNLDVFTSQSWEDKEYVFKMYSNGAA</sequence>
<proteinExistence type="predicted"/>
<organism evidence="1 2">
    <name type="scientific">Entomophthora muscae</name>
    <dbReference type="NCBI Taxonomy" id="34485"/>
    <lineage>
        <taxon>Eukaryota</taxon>
        <taxon>Fungi</taxon>
        <taxon>Fungi incertae sedis</taxon>
        <taxon>Zoopagomycota</taxon>
        <taxon>Entomophthoromycotina</taxon>
        <taxon>Entomophthoromycetes</taxon>
        <taxon>Entomophthorales</taxon>
        <taxon>Entomophthoraceae</taxon>
        <taxon>Entomophthora</taxon>
    </lineage>
</organism>
<comment type="caution">
    <text evidence="1">The sequence shown here is derived from an EMBL/GenBank/DDBJ whole genome shotgun (WGS) entry which is preliminary data.</text>
</comment>
<protein>
    <submittedName>
        <fullName evidence="1">Uncharacterized protein</fullName>
    </submittedName>
</protein>